<keyword evidence="3" id="KW-1185">Reference proteome</keyword>
<proteinExistence type="predicted"/>
<evidence type="ECO:0000313" key="2">
    <source>
        <dbReference type="EMBL" id="WRT65772.1"/>
    </source>
</evidence>
<evidence type="ECO:0000313" key="3">
    <source>
        <dbReference type="Proteomes" id="UP001329825"/>
    </source>
</evidence>
<sequence length="661" mass="72230">MGFQSQTNYLSAKVTAVFDNDGVLGMLGGPNTGTSYSLPGHIIISLPTLPVSLQGRLREVKDLKIVMEGKSEFWDDHGRYTPVRLHTTTLTLATPSKPLLIPPQDPLKPFADKIQLAVEFDMRLPGWLPPSHDSDMTTLSYGVVTIAIVGWTEATTCSYSTPSTSTLSSFDSDIIMERSTSVRPANIKPKSSKSFESIFGNHSLLSKSTERSSSQWTPFTIQRHRLPSAIGSFAQDRTERHYTLRPEADSTSPVECVVTVPDWVDVNGEEKSLKVSLRLRARKTAIKARTIEAETSSIEAETSSIEAAGSSLRTSQDNPALTEGGSRELESVPMERQCARGKKADDDLLTHILELGMEVEETERYSSAPTLSFTSSFPLPAEQPTRHSSQHHLISPRSNYADGGFLGYDDRPFRGMRSRPCLLADDGNQRNFFFADQGLGLGEKWRKVNVVLPMPADTGKGRITRPQPEMDGPFLRIRHDLKIRVVCRNANGGGDTQVVILSTPIKFGTCPLTMPSATPRRAPALPAYIQLFHENGELRECDPLPIYITQDSPTSPPTSPIIQIRSIPDTPVPSYESLYPATNPKGCASRSPSPSTSYDAAIMSSSLGRRERSSSPSPSSIGEPEAMNVDGVISSDDESRVSGQTGRKVARTIPSIIRTAA</sequence>
<name>A0ABZ1CZP3_9TREE</name>
<accession>A0ABZ1CZP3</accession>
<reference evidence="2 3" key="1">
    <citation type="submission" date="2024-01" db="EMBL/GenBank/DDBJ databases">
        <title>Comparative genomics of Cryptococcus and Kwoniella reveals pathogenesis evolution and contrasting modes of karyotype evolution via chromosome fusion or intercentromeric recombination.</title>
        <authorList>
            <person name="Coelho M.A."/>
            <person name="David-Palma M."/>
            <person name="Shea T."/>
            <person name="Bowers K."/>
            <person name="McGinley-Smith S."/>
            <person name="Mohammad A.W."/>
            <person name="Gnirke A."/>
            <person name="Yurkov A.M."/>
            <person name="Nowrousian M."/>
            <person name="Sun S."/>
            <person name="Cuomo C.A."/>
            <person name="Heitman J."/>
        </authorList>
    </citation>
    <scope>NUCLEOTIDE SEQUENCE [LARGE SCALE GENOMIC DNA]</scope>
    <source>
        <strain evidence="2">CBS 11374</strain>
    </source>
</reference>
<gene>
    <name evidence="2" type="ORF">IL334_002721</name>
</gene>
<dbReference type="GeneID" id="87954852"/>
<feature type="region of interest" description="Disordered" evidence="1">
    <location>
        <begin position="573"/>
        <end position="661"/>
    </location>
</feature>
<protein>
    <recommendedName>
        <fullName evidence="4">Arrestin-like N-terminal domain-containing protein</fullName>
    </recommendedName>
</protein>
<evidence type="ECO:0000256" key="1">
    <source>
        <dbReference type="SAM" id="MobiDB-lite"/>
    </source>
</evidence>
<feature type="compositionally biased region" description="Low complexity" evidence="1">
    <location>
        <begin position="294"/>
        <end position="308"/>
    </location>
</feature>
<feature type="compositionally biased region" description="Low complexity" evidence="1">
    <location>
        <begin position="614"/>
        <end position="625"/>
    </location>
</feature>
<feature type="region of interest" description="Disordered" evidence="1">
    <location>
        <begin position="294"/>
        <end position="333"/>
    </location>
</feature>
<dbReference type="RefSeq" id="XP_062790512.1">
    <property type="nucleotide sequence ID" value="XM_062934461.1"/>
</dbReference>
<evidence type="ECO:0008006" key="4">
    <source>
        <dbReference type="Google" id="ProtNLM"/>
    </source>
</evidence>
<organism evidence="2 3">
    <name type="scientific">Kwoniella shivajii</name>
    <dbReference type="NCBI Taxonomy" id="564305"/>
    <lineage>
        <taxon>Eukaryota</taxon>
        <taxon>Fungi</taxon>
        <taxon>Dikarya</taxon>
        <taxon>Basidiomycota</taxon>
        <taxon>Agaricomycotina</taxon>
        <taxon>Tremellomycetes</taxon>
        <taxon>Tremellales</taxon>
        <taxon>Cryptococcaceae</taxon>
        <taxon>Kwoniella</taxon>
    </lineage>
</organism>
<dbReference type="EMBL" id="CP141883">
    <property type="protein sequence ID" value="WRT65772.1"/>
    <property type="molecule type" value="Genomic_DNA"/>
</dbReference>
<dbReference type="Proteomes" id="UP001329825">
    <property type="component" value="Chromosome 3"/>
</dbReference>